<keyword evidence="4 8" id="KW-0378">Hydrolase</keyword>
<sequence>MLNRFFKLSQVSPVLFCCNFVTITDQICKVLFMLNPDFYLLTEELIKCISGKLPAAAAHEEMSPAHRKELLRENPHKLNARLSGVLLLLSPGINNEPLITFIKRMEYDGVHSGQIAFPGGKYEPGDIDLAYTAIREAEEEIGIKPTDVELIGPLSELFVPPSNFIIQPFLARTSYISGFIPSPTEVAGIFSVPVTHFFNPGVKDNYEIKYRNGSYLQVPGYKFQEHLIWGATAMILNELLELILCTGLYPLSRA</sequence>
<dbReference type="SUPFAM" id="SSF55811">
    <property type="entry name" value="Nudix"/>
    <property type="match status" value="1"/>
</dbReference>
<evidence type="ECO:0000259" key="7">
    <source>
        <dbReference type="PROSITE" id="PS51462"/>
    </source>
</evidence>
<dbReference type="AlphaFoldDB" id="A0A644TZB9"/>
<comment type="cofactor">
    <cofactor evidence="1">
        <name>Mn(2+)</name>
        <dbReference type="ChEBI" id="CHEBI:29035"/>
    </cofactor>
</comment>
<feature type="domain" description="Nudix hydrolase" evidence="7">
    <location>
        <begin position="79"/>
        <end position="216"/>
    </location>
</feature>
<dbReference type="PROSITE" id="PS51462">
    <property type="entry name" value="NUDIX"/>
    <property type="match status" value="1"/>
</dbReference>
<dbReference type="InterPro" id="IPR045121">
    <property type="entry name" value="CoAse"/>
</dbReference>
<name>A0A644TZB9_9ZZZZ</name>
<evidence type="ECO:0000256" key="2">
    <source>
        <dbReference type="ARBA" id="ARBA00001946"/>
    </source>
</evidence>
<evidence type="ECO:0000256" key="4">
    <source>
        <dbReference type="ARBA" id="ARBA00022801"/>
    </source>
</evidence>
<reference evidence="8" key="1">
    <citation type="submission" date="2019-08" db="EMBL/GenBank/DDBJ databases">
        <authorList>
            <person name="Kucharzyk K."/>
            <person name="Murdoch R.W."/>
            <person name="Higgins S."/>
            <person name="Loffler F."/>
        </authorList>
    </citation>
    <scope>NUCLEOTIDE SEQUENCE</scope>
</reference>
<comment type="caution">
    <text evidence="8">The sequence shown here is derived from an EMBL/GenBank/DDBJ whole genome shotgun (WGS) entry which is preliminary data.</text>
</comment>
<dbReference type="Gene3D" id="3.90.79.10">
    <property type="entry name" value="Nucleoside Triphosphate Pyrophosphohydrolase"/>
    <property type="match status" value="1"/>
</dbReference>
<dbReference type="EC" id="3.6.1.-" evidence="8"/>
<protein>
    <submittedName>
        <fullName evidence="8">Putative Nudix hydrolase NudL</fullName>
        <ecNumber evidence="8">3.6.1.-</ecNumber>
    </submittedName>
</protein>
<dbReference type="Pfam" id="PF00293">
    <property type="entry name" value="NUDIX"/>
    <property type="match status" value="1"/>
</dbReference>
<keyword evidence="3" id="KW-0479">Metal-binding</keyword>
<evidence type="ECO:0000256" key="1">
    <source>
        <dbReference type="ARBA" id="ARBA00001936"/>
    </source>
</evidence>
<comment type="cofactor">
    <cofactor evidence="2">
        <name>Mg(2+)</name>
        <dbReference type="ChEBI" id="CHEBI:18420"/>
    </cofactor>
</comment>
<gene>
    <name evidence="8" type="primary">nudL_5</name>
    <name evidence="8" type="ORF">SDC9_18021</name>
</gene>
<dbReference type="GO" id="GO:0010945">
    <property type="term" value="F:coenzyme A diphosphatase activity"/>
    <property type="evidence" value="ECO:0007669"/>
    <property type="project" value="InterPro"/>
</dbReference>
<organism evidence="8">
    <name type="scientific">bioreactor metagenome</name>
    <dbReference type="NCBI Taxonomy" id="1076179"/>
    <lineage>
        <taxon>unclassified sequences</taxon>
        <taxon>metagenomes</taxon>
        <taxon>ecological metagenomes</taxon>
    </lineage>
</organism>
<keyword evidence="6" id="KW-0464">Manganese</keyword>
<dbReference type="EMBL" id="VSSQ01000064">
    <property type="protein sequence ID" value="MPL72240.1"/>
    <property type="molecule type" value="Genomic_DNA"/>
</dbReference>
<dbReference type="PANTHER" id="PTHR12992">
    <property type="entry name" value="NUDIX HYDROLASE"/>
    <property type="match status" value="1"/>
</dbReference>
<evidence type="ECO:0000256" key="3">
    <source>
        <dbReference type="ARBA" id="ARBA00022723"/>
    </source>
</evidence>
<evidence type="ECO:0000313" key="8">
    <source>
        <dbReference type="EMBL" id="MPL72240.1"/>
    </source>
</evidence>
<dbReference type="CDD" id="cd03426">
    <property type="entry name" value="NUDIX_CoAse_Nudt7"/>
    <property type="match status" value="1"/>
</dbReference>
<accession>A0A644TZB9</accession>
<dbReference type="GO" id="GO:0046872">
    <property type="term" value="F:metal ion binding"/>
    <property type="evidence" value="ECO:0007669"/>
    <property type="project" value="UniProtKB-KW"/>
</dbReference>
<evidence type="ECO:0000256" key="6">
    <source>
        <dbReference type="ARBA" id="ARBA00023211"/>
    </source>
</evidence>
<dbReference type="InterPro" id="IPR015797">
    <property type="entry name" value="NUDIX_hydrolase-like_dom_sf"/>
</dbReference>
<evidence type="ECO:0000256" key="5">
    <source>
        <dbReference type="ARBA" id="ARBA00022842"/>
    </source>
</evidence>
<keyword evidence="5" id="KW-0460">Magnesium</keyword>
<dbReference type="PANTHER" id="PTHR12992:SF11">
    <property type="entry name" value="MITOCHONDRIAL COENZYME A DIPHOSPHATASE NUDT8"/>
    <property type="match status" value="1"/>
</dbReference>
<dbReference type="InterPro" id="IPR000086">
    <property type="entry name" value="NUDIX_hydrolase_dom"/>
</dbReference>
<proteinExistence type="predicted"/>